<evidence type="ECO:0000313" key="2">
    <source>
        <dbReference type="EMBL" id="GMN46964.1"/>
    </source>
</evidence>
<sequence>MFANTARRSTHCQCYRLPTSPFASTRRESSHLAECCFWSYSLISSDLSSHSLTLTLSHGLTPPSRLTAHGSLSHRFRSSLTLSTAEYPEMTPKPAHDAQPLTRPPTPLASQALSAAVAEAATCKSSSSIPTI</sequence>
<name>A0AA87ZZT8_FICCA</name>
<dbReference type="EMBL" id="BTGU01000024">
    <property type="protein sequence ID" value="GMN46964.1"/>
    <property type="molecule type" value="Genomic_DNA"/>
</dbReference>
<gene>
    <name evidence="2" type="ORF">TIFTF001_016152</name>
</gene>
<evidence type="ECO:0000256" key="1">
    <source>
        <dbReference type="SAM" id="MobiDB-lite"/>
    </source>
</evidence>
<keyword evidence="3" id="KW-1185">Reference proteome</keyword>
<evidence type="ECO:0000313" key="3">
    <source>
        <dbReference type="Proteomes" id="UP001187192"/>
    </source>
</evidence>
<proteinExistence type="predicted"/>
<organism evidence="2 3">
    <name type="scientific">Ficus carica</name>
    <name type="common">Common fig</name>
    <dbReference type="NCBI Taxonomy" id="3494"/>
    <lineage>
        <taxon>Eukaryota</taxon>
        <taxon>Viridiplantae</taxon>
        <taxon>Streptophyta</taxon>
        <taxon>Embryophyta</taxon>
        <taxon>Tracheophyta</taxon>
        <taxon>Spermatophyta</taxon>
        <taxon>Magnoliopsida</taxon>
        <taxon>eudicotyledons</taxon>
        <taxon>Gunneridae</taxon>
        <taxon>Pentapetalae</taxon>
        <taxon>rosids</taxon>
        <taxon>fabids</taxon>
        <taxon>Rosales</taxon>
        <taxon>Moraceae</taxon>
        <taxon>Ficeae</taxon>
        <taxon>Ficus</taxon>
    </lineage>
</organism>
<dbReference type="Proteomes" id="UP001187192">
    <property type="component" value="Unassembled WGS sequence"/>
</dbReference>
<reference evidence="2" key="1">
    <citation type="submission" date="2023-07" db="EMBL/GenBank/DDBJ databases">
        <title>draft genome sequence of fig (Ficus carica).</title>
        <authorList>
            <person name="Takahashi T."/>
            <person name="Nishimura K."/>
        </authorList>
    </citation>
    <scope>NUCLEOTIDE SEQUENCE</scope>
</reference>
<dbReference type="AlphaFoldDB" id="A0AA87ZZT8"/>
<protein>
    <submittedName>
        <fullName evidence="2">Uncharacterized protein</fullName>
    </submittedName>
</protein>
<comment type="caution">
    <text evidence="2">The sequence shown here is derived from an EMBL/GenBank/DDBJ whole genome shotgun (WGS) entry which is preliminary data.</text>
</comment>
<accession>A0AA87ZZT8</accession>
<feature type="region of interest" description="Disordered" evidence="1">
    <location>
        <begin position="83"/>
        <end position="107"/>
    </location>
</feature>